<dbReference type="RefSeq" id="WP_110998037.1">
    <property type="nucleotide sequence ID" value="NZ_QKTW01000009.1"/>
</dbReference>
<feature type="domain" description="Response receiver" evidence="1">
    <location>
        <begin position="15"/>
        <end position="181"/>
    </location>
</feature>
<dbReference type="AlphaFoldDB" id="A0A2W2ANK7"/>
<evidence type="ECO:0000313" key="3">
    <source>
        <dbReference type="Proteomes" id="UP000248745"/>
    </source>
</evidence>
<evidence type="ECO:0000313" key="2">
    <source>
        <dbReference type="EMBL" id="PZF73940.1"/>
    </source>
</evidence>
<protein>
    <recommendedName>
        <fullName evidence="1">Response receiver domain-containing protein</fullName>
    </recommendedName>
</protein>
<dbReference type="EMBL" id="QKTW01000009">
    <property type="protein sequence ID" value="PZF73940.1"/>
    <property type="molecule type" value="Genomic_DNA"/>
</dbReference>
<keyword evidence="3" id="KW-1185">Reference proteome</keyword>
<proteinExistence type="predicted"/>
<comment type="caution">
    <text evidence="2">The sequence shown here is derived from an EMBL/GenBank/DDBJ whole genome shotgun (WGS) entry which is preliminary data.</text>
</comment>
<organism evidence="2 3">
    <name type="scientific">Taibaiella soli</name>
    <dbReference type="NCBI Taxonomy" id="1649169"/>
    <lineage>
        <taxon>Bacteria</taxon>
        <taxon>Pseudomonadati</taxon>
        <taxon>Bacteroidota</taxon>
        <taxon>Chitinophagia</taxon>
        <taxon>Chitinophagales</taxon>
        <taxon>Chitinophagaceae</taxon>
        <taxon>Taibaiella</taxon>
    </lineage>
</organism>
<evidence type="ECO:0000259" key="1">
    <source>
        <dbReference type="Pfam" id="PF19192"/>
    </source>
</evidence>
<sequence length="546" mass="61349">MADFLTVSKEVANNFLQNIVFIDDKAFNTADGATNHDFDAYAVTRSFAEKNKICAIYKPKTSADIELLARLAKKADITVLDWQINLEDEPVPLGAEEEDAENDDPRGPHTLKIIHEILSDPITGEGSMKLIIVYTGETGLTDIRDDIHKNLEENGIAATASAFEISTDNVKIIIVAKSDNEVDDNGNPKSKFIHNPEFNAQVKSYEQLPDFILDEFTKMTSGLLSNFVLDSLTILRNNTFRLIKLYNKGLDLAFLTHHLLLPTPQDSKEQMIDILSDSFQALLHYNSAGKRISITDIQEWLKNQEFNKPITVGGKAATINAAFISTWTEKGFSKAIAEQWGEDLTDDQEKAATNVKDKLSKSVSPLTNDNAITDKDIEFSILTHHKSIFKPRSVTPRLTLGAVIKGNKSGYWVCIQQRCDSVRLSGVTRFLFLPLKDVTAENGAKFNFVTPDGKHLKLSKKSFDLRTIKFAVADGEDSIKAISKDNKFLFESLYKDGHVDYHDEKDEAYEWVLDLKDLHAQRISHDFASDLSRVGLDESEWLRRRS</sequence>
<dbReference type="Pfam" id="PF19192">
    <property type="entry name" value="Response_reg_2"/>
    <property type="match status" value="1"/>
</dbReference>
<dbReference type="Proteomes" id="UP000248745">
    <property type="component" value="Unassembled WGS sequence"/>
</dbReference>
<name>A0A2W2ANK7_9BACT</name>
<accession>A0A2W2ANK7</accession>
<dbReference type="InterPro" id="IPR043834">
    <property type="entry name" value="REC"/>
</dbReference>
<gene>
    <name evidence="2" type="ORF">DN068_06260</name>
</gene>
<reference evidence="2 3" key="1">
    <citation type="submission" date="2018-06" db="EMBL/GenBank/DDBJ databases">
        <title>Mucibacter soli gen. nov., sp. nov., a new member of the family Chitinophagaceae producing mucin.</title>
        <authorList>
            <person name="Kim M.-K."/>
            <person name="Park S."/>
            <person name="Kim T.-S."/>
            <person name="Joung Y."/>
            <person name="Han J.-H."/>
            <person name="Kim S.B."/>
        </authorList>
    </citation>
    <scope>NUCLEOTIDE SEQUENCE [LARGE SCALE GENOMIC DNA]</scope>
    <source>
        <strain evidence="2 3">R1-15</strain>
    </source>
</reference>
<dbReference type="OrthoDB" id="5135940at2"/>